<organism evidence="1 2">
    <name type="scientific">Rhizobium leguminosarum</name>
    <dbReference type="NCBI Taxonomy" id="384"/>
    <lineage>
        <taxon>Bacteria</taxon>
        <taxon>Pseudomonadati</taxon>
        <taxon>Pseudomonadota</taxon>
        <taxon>Alphaproteobacteria</taxon>
        <taxon>Hyphomicrobiales</taxon>
        <taxon>Rhizobiaceae</taxon>
        <taxon>Rhizobium/Agrobacterium group</taxon>
        <taxon>Rhizobium</taxon>
    </lineage>
</organism>
<dbReference type="EMBL" id="CP018228">
    <property type="protein sequence ID" value="API52801.1"/>
    <property type="molecule type" value="Genomic_DNA"/>
</dbReference>
<name>A0A1L3ZB56_RHILE</name>
<protein>
    <submittedName>
        <fullName evidence="1">Uncharacterized protein</fullName>
    </submittedName>
</protein>
<reference evidence="1 2" key="1">
    <citation type="submission" date="2016-11" db="EMBL/GenBank/DDBJ databases">
        <title>Rhizobium leguminosarum bv. viciae strain Vaf12 isolated from Vavilovia formosa root nodules from Russia, Dagestan.</title>
        <authorList>
            <person name="Kimeklis A."/>
        </authorList>
    </citation>
    <scope>NUCLEOTIDE SEQUENCE [LARGE SCALE GENOMIC DNA]</scope>
    <source>
        <strain evidence="1 2">Vaf-108</strain>
    </source>
</reference>
<accession>A0A1L3ZB56</accession>
<evidence type="ECO:0000313" key="2">
    <source>
        <dbReference type="Proteomes" id="UP000183050"/>
    </source>
</evidence>
<proteinExistence type="predicted"/>
<evidence type="ECO:0000313" key="1">
    <source>
        <dbReference type="EMBL" id="API52801.1"/>
    </source>
</evidence>
<dbReference type="Proteomes" id="UP000183050">
    <property type="component" value="Chromosome"/>
</dbReference>
<sequence length="105" mass="11516">MRNTKRDSSFVFRGRQVANLPVIVSEVLPHVTNGLRSNDDISPIGIFARPCFELEKHLLIWSPANSSTPTKAGDASWTFHDADVDRIAARLVYSSNGYDLGTGGL</sequence>
<gene>
    <name evidence="1" type="ORF">BMW22_15305</name>
</gene>
<dbReference type="AlphaFoldDB" id="A0A1L3ZB56"/>